<dbReference type="GO" id="GO:0005524">
    <property type="term" value="F:ATP binding"/>
    <property type="evidence" value="ECO:0007669"/>
    <property type="project" value="InterPro"/>
</dbReference>
<dbReference type="Gene3D" id="1.10.510.10">
    <property type="entry name" value="Transferase(Phosphotransferase) domain 1"/>
    <property type="match status" value="1"/>
</dbReference>
<evidence type="ECO:0000313" key="3">
    <source>
        <dbReference type="EMBL" id="GIL68261.1"/>
    </source>
</evidence>
<proteinExistence type="predicted"/>
<dbReference type="InterPro" id="IPR011009">
    <property type="entry name" value="Kinase-like_dom_sf"/>
</dbReference>
<evidence type="ECO:0000259" key="2">
    <source>
        <dbReference type="PROSITE" id="PS50011"/>
    </source>
</evidence>
<dbReference type="SUPFAM" id="SSF56112">
    <property type="entry name" value="Protein kinase-like (PK-like)"/>
    <property type="match status" value="1"/>
</dbReference>
<reference evidence="3" key="1">
    <citation type="journal article" date="2021" name="Proc. Natl. Acad. Sci. U.S.A.">
        <title>Three genomes in the algal genus Volvox reveal the fate of a haploid sex-determining region after a transition to homothallism.</title>
        <authorList>
            <person name="Yamamoto K."/>
            <person name="Hamaji T."/>
            <person name="Kawai-Toyooka H."/>
            <person name="Matsuzaki R."/>
            <person name="Takahashi F."/>
            <person name="Nishimura Y."/>
            <person name="Kawachi M."/>
            <person name="Noguchi H."/>
            <person name="Minakuchi Y."/>
            <person name="Umen J.G."/>
            <person name="Toyoda A."/>
            <person name="Nozaki H."/>
        </authorList>
    </citation>
    <scope>NUCLEOTIDE SEQUENCE</scope>
    <source>
        <strain evidence="3">NIES-3780</strain>
    </source>
</reference>
<dbReference type="PROSITE" id="PS00108">
    <property type="entry name" value="PROTEIN_KINASE_ST"/>
    <property type="match status" value="1"/>
</dbReference>
<dbReference type="PANTHER" id="PTHR44329:SF289">
    <property type="entry name" value="SERINE_THREONINE-PROTEIN KINASE VIK"/>
    <property type="match status" value="1"/>
</dbReference>
<comment type="caution">
    <text evidence="3">The sequence shown here is derived from an EMBL/GenBank/DDBJ whole genome shotgun (WGS) entry which is preliminary data.</text>
</comment>
<dbReference type="PANTHER" id="PTHR44329">
    <property type="entry name" value="SERINE/THREONINE-PROTEIN KINASE TNNI3K-RELATED"/>
    <property type="match status" value="1"/>
</dbReference>
<keyword evidence="4" id="KW-1185">Reference proteome</keyword>
<gene>
    <name evidence="3" type="ORF">Vafri_21518</name>
</gene>
<dbReference type="Proteomes" id="UP000747399">
    <property type="component" value="Unassembled WGS sequence"/>
</dbReference>
<dbReference type="SMART" id="SM00220">
    <property type="entry name" value="S_TKc"/>
    <property type="match status" value="1"/>
</dbReference>
<dbReference type="EMBL" id="BNCO01000112">
    <property type="protein sequence ID" value="GIL68261.1"/>
    <property type="molecule type" value="Genomic_DNA"/>
</dbReference>
<protein>
    <recommendedName>
        <fullName evidence="2">Protein kinase domain-containing protein</fullName>
    </recommendedName>
</protein>
<dbReference type="Pfam" id="PF07714">
    <property type="entry name" value="PK_Tyr_Ser-Thr"/>
    <property type="match status" value="1"/>
</dbReference>
<dbReference type="GO" id="GO:0004674">
    <property type="term" value="F:protein serine/threonine kinase activity"/>
    <property type="evidence" value="ECO:0007669"/>
    <property type="project" value="TreeGrafter"/>
</dbReference>
<evidence type="ECO:0000256" key="1">
    <source>
        <dbReference type="SAM" id="MobiDB-lite"/>
    </source>
</evidence>
<name>A0A8J4BZ28_9CHLO</name>
<sequence length="791" mass="82926">MSSSIIRPTLALFITSQERLPSSLLRAVRDAGQKLMEVLLPASLESLTWGPAAGELAEMSMLMESRTWLGSSVGMAALGRRDSGPCCAPSPPASASGGAQRHPMLPRTLSNISCATVMSALTSPLDGIGAAATSLGPAGTSDASIGRVTGPAAAAAAFQLPCNAPGRSPPRQLQQPAAAVMVVSPQSRLPLRKFSSRSSMLSRTCALANTGDGRDGFVPDSPQSSCGAGGGRRVPAEFVAAVLSPCTTQSASPSVSVTASLSMVNRQASLTTNGIVTDLGGCSSPSSLPHILRARLAGTASVGSPPVLPHPPRRSVTDLLDLEGVGAVVRVPELPPMDVLLASFQSTLNEADTDTSSYPSDDLRFLRLTRILGDGGCSVVYAGRLLGLEVAVKVLNPLAEVAPEEHPASPHQPQQQTGRDAAYLSGPQQQPDEGGGSSSHQGEVQEAQQAALWASARQAQLKDLMRGVRELAVLSSISHPNIVQVYSYHTNVTVIPGAGPNDLPKLIPGSTKQQQQQQQQIGTGLLRVVIIMECCDIGSLADALDSGRFKDAIIQAASAARPAGPPTGIRRANSNLDRTRVLMAGTASACGGVDRQRSGSVTAQNGGGGVAMRAIYLTLLEVALALRHLHSRHLAHCDVKAANVLLKSSPSDPRGFTCKLGDFGLVSIVRRDTGTEILMPSPMQDGAVGTITHLAPEYFSAGTRLDFSVDIYAFGIVMWEVFTSKPPYMEHAATNFKDLPRKVVREGLRPRWPHHVPPAYRNLACACWASHPAERPTAAALVSSLQRLMEA</sequence>
<evidence type="ECO:0000313" key="4">
    <source>
        <dbReference type="Proteomes" id="UP000747399"/>
    </source>
</evidence>
<dbReference type="AlphaFoldDB" id="A0A8J4BZ28"/>
<dbReference type="InterPro" id="IPR008271">
    <property type="entry name" value="Ser/Thr_kinase_AS"/>
</dbReference>
<accession>A0A8J4BZ28</accession>
<dbReference type="InterPro" id="IPR051681">
    <property type="entry name" value="Ser/Thr_Kinases-Pseudokinases"/>
</dbReference>
<dbReference type="PROSITE" id="PS50011">
    <property type="entry name" value="PROTEIN_KINASE_DOM"/>
    <property type="match status" value="1"/>
</dbReference>
<feature type="compositionally biased region" description="Polar residues" evidence="1">
    <location>
        <begin position="438"/>
        <end position="448"/>
    </location>
</feature>
<feature type="domain" description="Protein kinase" evidence="2">
    <location>
        <begin position="366"/>
        <end position="789"/>
    </location>
</feature>
<organism evidence="3 4">
    <name type="scientific">Volvox africanus</name>
    <dbReference type="NCBI Taxonomy" id="51714"/>
    <lineage>
        <taxon>Eukaryota</taxon>
        <taxon>Viridiplantae</taxon>
        <taxon>Chlorophyta</taxon>
        <taxon>core chlorophytes</taxon>
        <taxon>Chlorophyceae</taxon>
        <taxon>CS clade</taxon>
        <taxon>Chlamydomonadales</taxon>
        <taxon>Volvocaceae</taxon>
        <taxon>Volvox</taxon>
    </lineage>
</organism>
<feature type="region of interest" description="Disordered" evidence="1">
    <location>
        <begin position="83"/>
        <end position="102"/>
    </location>
</feature>
<dbReference type="InterPro" id="IPR001245">
    <property type="entry name" value="Ser-Thr/Tyr_kinase_cat_dom"/>
</dbReference>
<feature type="region of interest" description="Disordered" evidence="1">
    <location>
        <begin position="402"/>
        <end position="449"/>
    </location>
</feature>
<dbReference type="InterPro" id="IPR000719">
    <property type="entry name" value="Prot_kinase_dom"/>
</dbReference>